<dbReference type="PANTHER" id="PTHR41244:SF1">
    <property type="entry name" value="GLYCOSYLTRANSFERASE"/>
    <property type="match status" value="1"/>
</dbReference>
<name>A0ABZ3FA98_9FIRM</name>
<protein>
    <recommendedName>
        <fullName evidence="3">Glycosyltransferase WbsX</fullName>
    </recommendedName>
</protein>
<dbReference type="RefSeq" id="WP_343338818.1">
    <property type="nucleotide sequence ID" value="NZ_CP154622.1"/>
</dbReference>
<accession>A0ABZ3FA98</accession>
<evidence type="ECO:0008006" key="3">
    <source>
        <dbReference type="Google" id="ProtNLM"/>
    </source>
</evidence>
<evidence type="ECO:0000313" key="2">
    <source>
        <dbReference type="Proteomes" id="UP001477947"/>
    </source>
</evidence>
<dbReference type="PANTHER" id="PTHR41244">
    <property type="entry name" value="RHAMNAN SYNTHESIS F"/>
    <property type="match status" value="1"/>
</dbReference>
<dbReference type="Gene3D" id="3.20.20.80">
    <property type="entry name" value="Glycosidases"/>
    <property type="match status" value="1"/>
</dbReference>
<organism evidence="1 2">
    <name type="scientific">Terrisporobacter petrolearius</name>
    <dbReference type="NCBI Taxonomy" id="1460447"/>
    <lineage>
        <taxon>Bacteria</taxon>
        <taxon>Bacillati</taxon>
        <taxon>Bacillota</taxon>
        <taxon>Clostridia</taxon>
        <taxon>Peptostreptococcales</taxon>
        <taxon>Peptostreptococcaceae</taxon>
        <taxon>Terrisporobacter</taxon>
    </lineage>
</organism>
<proteinExistence type="predicted"/>
<dbReference type="EMBL" id="CP154622">
    <property type="protein sequence ID" value="XAM40707.1"/>
    <property type="molecule type" value="Genomic_DNA"/>
</dbReference>
<gene>
    <name evidence="1" type="ORF">TPELB_10170</name>
</gene>
<reference evidence="1 2" key="1">
    <citation type="submission" date="2024-04" db="EMBL/GenBank/DDBJ databases">
        <title>Isolation and characterization of novel acetogenic strains of the genera Terrisporobacter and Acetoanaerobium.</title>
        <authorList>
            <person name="Boeer T."/>
            <person name="Schueler M.A."/>
            <person name="Lueschen A."/>
            <person name="Eysell L."/>
            <person name="Droege J."/>
            <person name="Heinemann M."/>
            <person name="Engelhardt L."/>
            <person name="Basen M."/>
            <person name="Daniel R."/>
        </authorList>
    </citation>
    <scope>NUCLEOTIDE SEQUENCE [LARGE SCALE GENOMIC DNA]</scope>
    <source>
        <strain evidence="1 2">ELB</strain>
    </source>
</reference>
<sequence length="353" mass="42222">MSNPKIIAFYLPQYHTIPENDKWWGEGFTEWTNTTKSKPLFKGHQQPKTPLNDNYYCLLDKETQEWQAKLAQENGVYGFCYYHYWFNGKMLLEKPMELMLENKDITLPFCISWANEPWARTWDGKDKEVLMLQEYGDKKEWKEHFNYLLKFFKDKRYIKVDNKPVFLIYRTSNIPNCEEMVNYWDELCKDNGFDGIYLVETINSFQKLSCIQNSSAVVEFEPMLTIRHYLPLYKQGLRYIKKKLSILDKLEYEYIWNRVINKNVDYGKTKYLGGFVSWDNTARKGKKGLVLTDFSCEKFEKKLSEQISKSSDNNSEFLFINAWNEWAEGTYLEPDTENKFNYLSKLKKIIDIL</sequence>
<dbReference type="Pfam" id="PF14307">
    <property type="entry name" value="Glyco_tran_WbsX"/>
    <property type="match status" value="1"/>
</dbReference>
<dbReference type="InterPro" id="IPR032719">
    <property type="entry name" value="WbsX"/>
</dbReference>
<evidence type="ECO:0000313" key="1">
    <source>
        <dbReference type="EMBL" id="XAM40707.1"/>
    </source>
</evidence>
<dbReference type="CDD" id="cd11579">
    <property type="entry name" value="Glyco_tran_WbsX"/>
    <property type="match status" value="1"/>
</dbReference>
<keyword evidence="2" id="KW-1185">Reference proteome</keyword>
<dbReference type="Proteomes" id="UP001477947">
    <property type="component" value="Chromosome"/>
</dbReference>